<feature type="transmembrane region" description="Helical" evidence="2">
    <location>
        <begin position="42"/>
        <end position="61"/>
    </location>
</feature>
<keyword evidence="2" id="KW-0812">Transmembrane</keyword>
<feature type="region of interest" description="Disordered" evidence="1">
    <location>
        <begin position="1"/>
        <end position="26"/>
    </location>
</feature>
<proteinExistence type="predicted"/>
<name>K5VUX4_AGABU</name>
<evidence type="ECO:0000256" key="1">
    <source>
        <dbReference type="SAM" id="MobiDB-lite"/>
    </source>
</evidence>
<dbReference type="Proteomes" id="UP000008493">
    <property type="component" value="Unassembled WGS sequence"/>
</dbReference>
<sequence length="344" mass="39774">MITYLSGDTHPIMSPTSPTATSTTRIPSSCRTKRHGFCYPHFPGMIFLLFIFTLVAGLLEAPMSPVRFFYRDPLAIILYTRCEDDCMLVFHTQFILSLIMSCMTTICLTTAVAAHPDIPGPGESSYSSLKKFIWPIIFPFGMLLKAFRQLLAARTIAQLYNEARREEVDNLKSLDSERNLRRSSLSKSHSDAQSAPPMEWTQTHGFYVVMGGLMLYKDKQPLYTLQYSTVERLHRTRQIDLPAISKRDILNRSKDGIVSKAMALFQVIYFIQDYVRRWKRERSVIDLELVTMVYIVINALTFVLYWHKPFYILHPTKVQLKEPDKLYRKKHFTRKSLTNSQSSS</sequence>
<feature type="transmembrane region" description="Helical" evidence="2">
    <location>
        <begin position="132"/>
        <end position="151"/>
    </location>
</feature>
<keyword evidence="4" id="KW-1185">Reference proteome</keyword>
<accession>K5VUX4</accession>
<dbReference type="RefSeq" id="XP_007330870.1">
    <property type="nucleotide sequence ID" value="XM_007330808.1"/>
</dbReference>
<feature type="transmembrane region" description="Helical" evidence="2">
    <location>
        <begin position="94"/>
        <end position="112"/>
    </location>
</feature>
<keyword evidence="2" id="KW-0472">Membrane</keyword>
<dbReference type="KEGG" id="abp:AGABI1DRAFT75795"/>
<protein>
    <submittedName>
        <fullName evidence="3">Uncharacterized protein</fullName>
    </submittedName>
</protein>
<dbReference type="PANTHER" id="PTHR35043">
    <property type="entry name" value="TRANSCRIPTION FACTOR DOMAIN-CONTAINING PROTEIN"/>
    <property type="match status" value="1"/>
</dbReference>
<gene>
    <name evidence="3" type="ORF">AGABI1DRAFT_75795</name>
</gene>
<evidence type="ECO:0000256" key="2">
    <source>
        <dbReference type="SAM" id="Phobius"/>
    </source>
</evidence>
<feature type="compositionally biased region" description="Low complexity" evidence="1">
    <location>
        <begin position="14"/>
        <end position="26"/>
    </location>
</feature>
<dbReference type="InParanoid" id="K5VUX4"/>
<dbReference type="OMA" id="MVYIVIN"/>
<evidence type="ECO:0000313" key="3">
    <source>
        <dbReference type="EMBL" id="EKM78284.1"/>
    </source>
</evidence>
<dbReference type="GeneID" id="18831294"/>
<dbReference type="HOGENOM" id="CLU_022883_3_1_1"/>
<feature type="transmembrane region" description="Helical" evidence="2">
    <location>
        <begin position="284"/>
        <end position="306"/>
    </location>
</feature>
<evidence type="ECO:0000313" key="4">
    <source>
        <dbReference type="Proteomes" id="UP000008493"/>
    </source>
</evidence>
<dbReference type="OrthoDB" id="9451547at2759"/>
<dbReference type="EMBL" id="JH971392">
    <property type="protein sequence ID" value="EKM78284.1"/>
    <property type="molecule type" value="Genomic_DNA"/>
</dbReference>
<keyword evidence="2" id="KW-1133">Transmembrane helix</keyword>
<reference evidence="4" key="1">
    <citation type="journal article" date="2012" name="Proc. Natl. Acad. Sci. U.S.A.">
        <title>Genome sequence of the button mushroom Agaricus bisporus reveals mechanisms governing adaptation to a humic-rich ecological niche.</title>
        <authorList>
            <person name="Morin E."/>
            <person name="Kohler A."/>
            <person name="Baker A.R."/>
            <person name="Foulongne-Oriol M."/>
            <person name="Lombard V."/>
            <person name="Nagy L.G."/>
            <person name="Ohm R.A."/>
            <person name="Patyshakuliyeva A."/>
            <person name="Brun A."/>
            <person name="Aerts A.L."/>
            <person name="Bailey A.M."/>
            <person name="Billette C."/>
            <person name="Coutinho P.M."/>
            <person name="Deakin G."/>
            <person name="Doddapaneni H."/>
            <person name="Floudas D."/>
            <person name="Grimwood J."/>
            <person name="Hilden K."/>
            <person name="Kuees U."/>
            <person name="LaButti K.M."/>
            <person name="Lapidus A."/>
            <person name="Lindquist E.A."/>
            <person name="Lucas S.M."/>
            <person name="Murat C."/>
            <person name="Riley R.W."/>
            <person name="Salamov A.A."/>
            <person name="Schmutz J."/>
            <person name="Subramanian V."/>
            <person name="Woesten H.A.B."/>
            <person name="Xu J."/>
            <person name="Eastwood D.C."/>
            <person name="Foster G.D."/>
            <person name="Sonnenberg A.S."/>
            <person name="Cullen D."/>
            <person name="de Vries R.P."/>
            <person name="Lundell T."/>
            <person name="Hibbett D.S."/>
            <person name="Henrissat B."/>
            <person name="Burton K.S."/>
            <person name="Kerrigan R.W."/>
            <person name="Challen M.P."/>
            <person name="Grigoriev I.V."/>
            <person name="Martin F."/>
        </authorList>
    </citation>
    <scope>NUCLEOTIDE SEQUENCE [LARGE SCALE GENOMIC DNA]</scope>
    <source>
        <strain evidence="4">JB137-S8 / ATCC MYA-4627 / FGSC 10392</strain>
    </source>
</reference>
<dbReference type="PANTHER" id="PTHR35043:SF7">
    <property type="entry name" value="TRANSCRIPTION FACTOR DOMAIN-CONTAINING PROTEIN"/>
    <property type="match status" value="1"/>
</dbReference>
<dbReference type="AlphaFoldDB" id="K5VUX4"/>
<organism evidence="3 4">
    <name type="scientific">Agaricus bisporus var. burnettii (strain JB137-S8 / ATCC MYA-4627 / FGSC 10392)</name>
    <name type="common">White button mushroom</name>
    <dbReference type="NCBI Taxonomy" id="597362"/>
    <lineage>
        <taxon>Eukaryota</taxon>
        <taxon>Fungi</taxon>
        <taxon>Dikarya</taxon>
        <taxon>Basidiomycota</taxon>
        <taxon>Agaricomycotina</taxon>
        <taxon>Agaricomycetes</taxon>
        <taxon>Agaricomycetidae</taxon>
        <taxon>Agaricales</taxon>
        <taxon>Agaricineae</taxon>
        <taxon>Agaricaceae</taxon>
        <taxon>Agaricus</taxon>
    </lineage>
</organism>